<comment type="caution">
    <text evidence="1">The sequence shown here is derived from an EMBL/GenBank/DDBJ whole genome shotgun (WGS) entry which is preliminary data.</text>
</comment>
<proteinExistence type="predicted"/>
<dbReference type="AlphaFoldDB" id="A0A5A7SAG3"/>
<accession>A0A5A7SAG3</accession>
<sequence>MNTQLDDNAFVAAVRTLAGDAVGFVYRADMRKMTPDGSCECKYAETREGVVRGSCLIGQALLAAGAPLAEVSALDRLSDSNADYVLPNFGLSCKVIDWAASVQSSQDAGEPWGQAVADADARYGDPLA</sequence>
<dbReference type="EMBL" id="VLNY01000007">
    <property type="protein sequence ID" value="KAA0021827.1"/>
    <property type="molecule type" value="Genomic_DNA"/>
</dbReference>
<keyword evidence="2" id="KW-1185">Reference proteome</keyword>
<name>A0A5A7SAG3_9NOCA</name>
<dbReference type="Proteomes" id="UP000322244">
    <property type="component" value="Unassembled WGS sequence"/>
</dbReference>
<evidence type="ECO:0000313" key="2">
    <source>
        <dbReference type="Proteomes" id="UP000322244"/>
    </source>
</evidence>
<gene>
    <name evidence="1" type="ORF">FOY51_15635</name>
</gene>
<reference evidence="1 2" key="1">
    <citation type="submission" date="2019-07" db="EMBL/GenBank/DDBJ databases">
        <title>Rhodococcus cavernicolus sp. nov., isolated from a cave.</title>
        <authorList>
            <person name="Lee S.D."/>
        </authorList>
    </citation>
    <scope>NUCLEOTIDE SEQUENCE [LARGE SCALE GENOMIC DNA]</scope>
    <source>
        <strain evidence="1 2">C1-24</strain>
    </source>
</reference>
<organism evidence="1 2">
    <name type="scientific">Antrihabitans cavernicola</name>
    <dbReference type="NCBI Taxonomy" id="2495913"/>
    <lineage>
        <taxon>Bacteria</taxon>
        <taxon>Bacillati</taxon>
        <taxon>Actinomycetota</taxon>
        <taxon>Actinomycetes</taxon>
        <taxon>Mycobacteriales</taxon>
        <taxon>Nocardiaceae</taxon>
        <taxon>Antrihabitans</taxon>
    </lineage>
</organism>
<dbReference type="RefSeq" id="WP_149431191.1">
    <property type="nucleotide sequence ID" value="NZ_VLNY01000007.1"/>
</dbReference>
<evidence type="ECO:0000313" key="1">
    <source>
        <dbReference type="EMBL" id="KAA0021827.1"/>
    </source>
</evidence>
<protein>
    <submittedName>
        <fullName evidence="1">Uncharacterized protein</fullName>
    </submittedName>
</protein>